<dbReference type="GO" id="GO:0006261">
    <property type="term" value="P:DNA-templated DNA replication"/>
    <property type="evidence" value="ECO:0007669"/>
    <property type="project" value="TreeGrafter"/>
</dbReference>
<dbReference type="InterPro" id="IPR022754">
    <property type="entry name" value="DNA_pol_III_gamma-3"/>
</dbReference>
<comment type="caution">
    <text evidence="14">The sequence shown here is derived from an EMBL/GenBank/DDBJ whole genome shotgun (WGS) entry which is preliminary data.</text>
</comment>
<dbReference type="FunFam" id="1.20.272.10:FF:000003">
    <property type="entry name" value="DNA polymerase III subunit gamma/tau"/>
    <property type="match status" value="1"/>
</dbReference>
<dbReference type="GO" id="GO:0009360">
    <property type="term" value="C:DNA polymerase III complex"/>
    <property type="evidence" value="ECO:0007669"/>
    <property type="project" value="InterPro"/>
</dbReference>
<dbReference type="Pfam" id="PF22608">
    <property type="entry name" value="DNAX_ATPase_lid"/>
    <property type="match status" value="1"/>
</dbReference>
<dbReference type="GO" id="GO:0046872">
    <property type="term" value="F:metal ion binding"/>
    <property type="evidence" value="ECO:0007669"/>
    <property type="project" value="UniProtKB-KW"/>
</dbReference>
<dbReference type="FunFam" id="1.10.8.60:FF:000013">
    <property type="entry name" value="DNA polymerase III subunit gamma/tau"/>
    <property type="match status" value="1"/>
</dbReference>
<dbReference type="FunFam" id="3.40.50.300:FF:000014">
    <property type="entry name" value="DNA polymerase III subunit gamma/tau"/>
    <property type="match status" value="1"/>
</dbReference>
<comment type="similarity">
    <text evidence="1 11">Belongs to the DnaX/STICHEL family.</text>
</comment>
<comment type="catalytic activity">
    <reaction evidence="10 11">
        <text>DNA(n) + a 2'-deoxyribonucleoside 5'-triphosphate = DNA(n+1) + diphosphate</text>
        <dbReference type="Rhea" id="RHEA:22508"/>
        <dbReference type="Rhea" id="RHEA-COMP:17339"/>
        <dbReference type="Rhea" id="RHEA-COMP:17340"/>
        <dbReference type="ChEBI" id="CHEBI:33019"/>
        <dbReference type="ChEBI" id="CHEBI:61560"/>
        <dbReference type="ChEBI" id="CHEBI:173112"/>
        <dbReference type="EC" id="2.7.7.7"/>
    </reaction>
</comment>
<evidence type="ECO:0000313" key="15">
    <source>
        <dbReference type="Proteomes" id="UP000600101"/>
    </source>
</evidence>
<evidence type="ECO:0000313" key="14">
    <source>
        <dbReference type="EMBL" id="MBC4014870.1"/>
    </source>
</evidence>
<evidence type="ECO:0000256" key="11">
    <source>
        <dbReference type="RuleBase" id="RU364063"/>
    </source>
</evidence>
<evidence type="ECO:0000256" key="4">
    <source>
        <dbReference type="ARBA" id="ARBA00022705"/>
    </source>
</evidence>
<evidence type="ECO:0000259" key="13">
    <source>
        <dbReference type="SMART" id="SM00382"/>
    </source>
</evidence>
<keyword evidence="9 11" id="KW-0239">DNA-directed DNA polymerase</keyword>
<keyword evidence="8 11" id="KW-0067">ATP-binding</keyword>
<dbReference type="Pfam" id="PF13177">
    <property type="entry name" value="DNA_pol3_delta2"/>
    <property type="match status" value="1"/>
</dbReference>
<keyword evidence="3 11" id="KW-0548">Nucleotidyltransferase</keyword>
<dbReference type="GO" id="GO:0005524">
    <property type="term" value="F:ATP binding"/>
    <property type="evidence" value="ECO:0007669"/>
    <property type="project" value="UniProtKB-KW"/>
</dbReference>
<dbReference type="Gene3D" id="1.10.8.60">
    <property type="match status" value="1"/>
</dbReference>
<reference evidence="14" key="1">
    <citation type="submission" date="2020-08" db="EMBL/GenBank/DDBJ databases">
        <authorList>
            <person name="Hu Y."/>
            <person name="Nguyen S.V."/>
            <person name="Li F."/>
            <person name="Fanning S."/>
        </authorList>
    </citation>
    <scope>NUCLEOTIDE SEQUENCE</scope>
    <source>
        <strain evidence="14">SYSU D8009</strain>
    </source>
</reference>
<protein>
    <recommendedName>
        <fullName evidence="11">DNA polymerase III subunit gamma/tau</fullName>
        <ecNumber evidence="11">2.7.7.7</ecNumber>
    </recommendedName>
</protein>
<dbReference type="InterPro" id="IPR012763">
    <property type="entry name" value="DNA_pol_III_sug/sutau_N"/>
</dbReference>
<dbReference type="NCBIfam" id="TIGR02397">
    <property type="entry name" value="dnaX_nterm"/>
    <property type="match status" value="1"/>
</dbReference>
<dbReference type="InterPro" id="IPR045085">
    <property type="entry name" value="HLD_clamp_pol_III_gamma_tau"/>
</dbReference>
<dbReference type="Proteomes" id="UP000600101">
    <property type="component" value="Unassembled WGS sequence"/>
</dbReference>
<dbReference type="SMART" id="SM00382">
    <property type="entry name" value="AAA"/>
    <property type="match status" value="1"/>
</dbReference>
<keyword evidence="6 11" id="KW-0547">Nucleotide-binding</keyword>
<dbReference type="EMBL" id="JACOMF010000004">
    <property type="protein sequence ID" value="MBC4014870.1"/>
    <property type="molecule type" value="Genomic_DNA"/>
</dbReference>
<gene>
    <name evidence="11" type="primary">dnaX</name>
    <name evidence="14" type="ORF">H7965_05985</name>
</gene>
<evidence type="ECO:0000256" key="3">
    <source>
        <dbReference type="ARBA" id="ARBA00022695"/>
    </source>
</evidence>
<keyword evidence="15" id="KW-1185">Reference proteome</keyword>
<name>A0A9X0QVX1_9PROT</name>
<proteinExistence type="inferred from homology"/>
<dbReference type="InterPro" id="IPR022107">
    <property type="entry name" value="DNA_pol_III_gamma/tau_C"/>
</dbReference>
<evidence type="ECO:0000256" key="5">
    <source>
        <dbReference type="ARBA" id="ARBA00022723"/>
    </source>
</evidence>
<dbReference type="NCBIfam" id="NF006585">
    <property type="entry name" value="PRK09111.1"/>
    <property type="match status" value="1"/>
</dbReference>
<feature type="region of interest" description="Disordered" evidence="12">
    <location>
        <begin position="1"/>
        <end position="54"/>
    </location>
</feature>
<dbReference type="InterPro" id="IPR008921">
    <property type="entry name" value="DNA_pol3_clamp-load_cplx_C"/>
</dbReference>
<dbReference type="GO" id="GO:0003887">
    <property type="term" value="F:DNA-directed DNA polymerase activity"/>
    <property type="evidence" value="ECO:0007669"/>
    <property type="project" value="UniProtKB-KW"/>
</dbReference>
<dbReference type="Pfam" id="PF12362">
    <property type="entry name" value="DUF3646"/>
    <property type="match status" value="1"/>
</dbReference>
<dbReference type="CDD" id="cd18137">
    <property type="entry name" value="HLD_clamp_pol_III_gamma_tau"/>
    <property type="match status" value="1"/>
</dbReference>
<dbReference type="InterPro" id="IPR003593">
    <property type="entry name" value="AAA+_ATPase"/>
</dbReference>
<dbReference type="EC" id="2.7.7.7" evidence="11"/>
<keyword evidence="5" id="KW-0479">Metal-binding</keyword>
<keyword evidence="7" id="KW-0862">Zinc</keyword>
<dbReference type="RefSeq" id="WP_186769629.1">
    <property type="nucleotide sequence ID" value="NZ_JACOMF010000004.1"/>
</dbReference>
<dbReference type="Gene3D" id="3.40.50.300">
    <property type="entry name" value="P-loop containing nucleotide triphosphate hydrolases"/>
    <property type="match status" value="1"/>
</dbReference>
<accession>A0A9X0QVX1</accession>
<dbReference type="PANTHER" id="PTHR11669:SF0">
    <property type="entry name" value="PROTEIN STICHEL-LIKE 2"/>
    <property type="match status" value="1"/>
</dbReference>
<dbReference type="GO" id="GO:0003677">
    <property type="term" value="F:DNA binding"/>
    <property type="evidence" value="ECO:0007669"/>
    <property type="project" value="InterPro"/>
</dbReference>
<feature type="region of interest" description="Disordered" evidence="12">
    <location>
        <begin position="608"/>
        <end position="641"/>
    </location>
</feature>
<comment type="subunit">
    <text evidence="11">DNA polymerase III contains a core (composed of alpha, epsilon and theta chains) that associates with a tau subunit. This core dimerizes to form the POLIII' complex. PolIII' associates with the gamma complex (composed of gamma, delta, delta', psi and chi chains) and with the beta chain to form the complete DNA polymerase III complex.</text>
</comment>
<feature type="compositionally biased region" description="Pro residues" evidence="12">
    <location>
        <begin position="37"/>
        <end position="52"/>
    </location>
</feature>
<dbReference type="PANTHER" id="PTHR11669">
    <property type="entry name" value="REPLICATION FACTOR C / DNA POLYMERASE III GAMMA-TAU SUBUNIT"/>
    <property type="match status" value="1"/>
</dbReference>
<dbReference type="Gene3D" id="1.20.272.10">
    <property type="match status" value="1"/>
</dbReference>
<keyword evidence="2 11" id="KW-0808">Transferase</keyword>
<keyword evidence="4 11" id="KW-0235">DNA replication</keyword>
<dbReference type="AlphaFoldDB" id="A0A9X0QVX1"/>
<evidence type="ECO:0000256" key="1">
    <source>
        <dbReference type="ARBA" id="ARBA00006360"/>
    </source>
</evidence>
<sequence>MSSSLFGPADPPDAPEVEALPEPPPPEGPGLFGDAPAEPPQAAPVPAAPAPPAAAATPYRVLARKYRPSTFAELIGQEALVRTLRNAFAQDRVAHAFMLTGVRGVGKTTTARIIARALNCIGPDGRGGPTPEPCGVCPECLAILADRHPDVQELDAASNNGVDEVRELRERLRYRPAQGRFKVIILDEVHMLSNAAFNALLKTLEEPPAQVKFMLATTELRKVPATILSRCQTFHLKRVPQAELRAHFARIAAKEQVEVDPEALAMVARAADGSVRDGLSLLDQAIALGGPDGAVTADAVRDMLGLADRGLVLDLMEALMAGDVPAALATLDRAHERGADPGMVLQDLLELTHTLTRLRSVPALKDDPALTEAERTRGAALAARLSVPVLGRAWQMLLKGLGELAGAPDRRAATEMVLIRLAHVAEMPPPGDLVKRLMDGGSLPAGAPRPAPNGGGGGLRAMGGGGAMLAEAAPVAAVAAQPQAWRDVVALASGRKPLLHSYLLHRVHPVRVALGQIEIRVLPDTPRDLAAQLGALLAEQTGARWTVALSNAEGEATLAEQGRNAEAGRLSLAQSHPLVQALLAAFPGASIERVRDAGADDYGLPLIAPAEAAEMEPGDIPPTELEEPPDFDDVPPPDDDR</sequence>
<dbReference type="InterPro" id="IPR050238">
    <property type="entry name" value="DNA_Rep/Repair_Clamp_Loader"/>
</dbReference>
<evidence type="ECO:0000256" key="7">
    <source>
        <dbReference type="ARBA" id="ARBA00022833"/>
    </source>
</evidence>
<evidence type="ECO:0000256" key="6">
    <source>
        <dbReference type="ARBA" id="ARBA00022741"/>
    </source>
</evidence>
<evidence type="ECO:0000256" key="2">
    <source>
        <dbReference type="ARBA" id="ARBA00022679"/>
    </source>
</evidence>
<evidence type="ECO:0000256" key="8">
    <source>
        <dbReference type="ARBA" id="ARBA00022840"/>
    </source>
</evidence>
<dbReference type="SUPFAM" id="SSF48019">
    <property type="entry name" value="post-AAA+ oligomerization domain-like"/>
    <property type="match status" value="1"/>
</dbReference>
<feature type="compositionally biased region" description="Acidic residues" evidence="12">
    <location>
        <begin position="624"/>
        <end position="641"/>
    </location>
</feature>
<dbReference type="CDD" id="cd00009">
    <property type="entry name" value="AAA"/>
    <property type="match status" value="1"/>
</dbReference>
<dbReference type="SUPFAM" id="SSF52540">
    <property type="entry name" value="P-loop containing nucleoside triphosphate hydrolases"/>
    <property type="match status" value="1"/>
</dbReference>
<dbReference type="InterPro" id="IPR027417">
    <property type="entry name" value="P-loop_NTPase"/>
</dbReference>
<evidence type="ECO:0000256" key="10">
    <source>
        <dbReference type="ARBA" id="ARBA00049244"/>
    </source>
</evidence>
<dbReference type="Pfam" id="PF12169">
    <property type="entry name" value="DNA_pol3_gamma3"/>
    <property type="match status" value="1"/>
</dbReference>
<feature type="domain" description="AAA+ ATPase" evidence="13">
    <location>
        <begin position="93"/>
        <end position="240"/>
    </location>
</feature>
<evidence type="ECO:0000256" key="9">
    <source>
        <dbReference type="ARBA" id="ARBA00022932"/>
    </source>
</evidence>
<evidence type="ECO:0000256" key="12">
    <source>
        <dbReference type="SAM" id="MobiDB-lite"/>
    </source>
</evidence>
<comment type="function">
    <text evidence="11">DNA polymerase III is a complex, multichain enzyme responsible for most of the replicative synthesis in bacteria. This DNA polymerase also exhibits 3' to 5' exonuclease activity.</text>
</comment>
<organism evidence="14 15">
    <name type="scientific">Siccirubricoccus deserti</name>
    <dbReference type="NCBI Taxonomy" id="2013562"/>
    <lineage>
        <taxon>Bacteria</taxon>
        <taxon>Pseudomonadati</taxon>
        <taxon>Pseudomonadota</taxon>
        <taxon>Alphaproteobacteria</taxon>
        <taxon>Acetobacterales</taxon>
        <taxon>Roseomonadaceae</taxon>
        <taxon>Siccirubricoccus</taxon>
    </lineage>
</organism>